<evidence type="ECO:0000256" key="1">
    <source>
        <dbReference type="SAM" id="MobiDB-lite"/>
    </source>
</evidence>
<dbReference type="VEuPathDB" id="AmoebaDB:NF0094090"/>
<name>A0A6A5CHT4_NAEFO</name>
<dbReference type="AlphaFoldDB" id="A0A6A5CHT4"/>
<dbReference type="InterPro" id="IPR016181">
    <property type="entry name" value="Acyl_CoA_acyltransferase"/>
</dbReference>
<dbReference type="VEuPathDB" id="AmoebaDB:NfTy_031290"/>
<feature type="region of interest" description="Disordered" evidence="1">
    <location>
        <begin position="1"/>
        <end position="20"/>
    </location>
</feature>
<accession>A0A6A5CHT4</accession>
<protein>
    <submittedName>
        <fullName evidence="2">Uncharacterized protein</fullName>
    </submittedName>
</protein>
<reference evidence="2 3" key="1">
    <citation type="journal article" date="2019" name="Sci. Rep.">
        <title>Nanopore sequencing improves the draft genome of the human pathogenic amoeba Naegleria fowleri.</title>
        <authorList>
            <person name="Liechti N."/>
            <person name="Schurch N."/>
            <person name="Bruggmann R."/>
            <person name="Wittwer M."/>
        </authorList>
    </citation>
    <scope>NUCLEOTIDE SEQUENCE [LARGE SCALE GENOMIC DNA]</scope>
    <source>
        <strain evidence="2 3">ATCC 30894</strain>
    </source>
</reference>
<evidence type="ECO:0000313" key="2">
    <source>
        <dbReference type="EMBL" id="KAF0984798.1"/>
    </source>
</evidence>
<dbReference type="RefSeq" id="XP_044569511.1">
    <property type="nucleotide sequence ID" value="XM_044710662.1"/>
</dbReference>
<proteinExistence type="predicted"/>
<dbReference type="Proteomes" id="UP000444721">
    <property type="component" value="Unassembled WGS sequence"/>
</dbReference>
<dbReference type="VEuPathDB" id="AmoebaDB:FDP41_000697"/>
<dbReference type="OrthoDB" id="10253675at2759"/>
<dbReference type="OMA" id="VMTFYNQ"/>
<gene>
    <name evidence="2" type="ORF">FDP41_000697</name>
</gene>
<evidence type="ECO:0000313" key="3">
    <source>
        <dbReference type="Proteomes" id="UP000444721"/>
    </source>
</evidence>
<dbReference type="SUPFAM" id="SSF55729">
    <property type="entry name" value="Acyl-CoA N-acyltransferases (Nat)"/>
    <property type="match status" value="1"/>
</dbReference>
<sequence length="368" mass="42557">MISSKPSSLSENTANASSNNLWSTSNKQELFDLIWQNKNHYYEHLSHSNDREGMEGKNPCIISESKPSYFLSLGMDPYSDNGKVMTFYNQVHFHPTQFPNVEDLDRIKKYAKEAHVPLLASLPYYTSPNVEQRLEELFQNGFFMMTKSPGMICSLNTNLDHESSTAGETKFNDLQIGELKRNEDETSENNILLREWCNVLVSSFGFFSKKSTIEHFYHLFRNCKYGPNEKLRMFYVTHQESPQSQPIMISVASLFIEPEKHVCGLYNVATLPNPQLRRKGTARLLSRYVVYEIGKKQLGLKYCTLQSSKAAYNLYKQLGFVHVGDWSHAVSPDHAHWSIQLLMNIVLLRFFMKITGIRDLTQKSNWYK</sequence>
<dbReference type="GO" id="GO:0016747">
    <property type="term" value="F:acyltransferase activity, transferring groups other than amino-acyl groups"/>
    <property type="evidence" value="ECO:0007669"/>
    <property type="project" value="InterPro"/>
</dbReference>
<dbReference type="Gene3D" id="3.40.630.30">
    <property type="match status" value="1"/>
</dbReference>
<keyword evidence="3" id="KW-1185">Reference proteome</keyword>
<dbReference type="GeneID" id="68107915"/>
<comment type="caution">
    <text evidence="2">The sequence shown here is derived from an EMBL/GenBank/DDBJ whole genome shotgun (WGS) entry which is preliminary data.</text>
</comment>
<organism evidence="2 3">
    <name type="scientific">Naegleria fowleri</name>
    <name type="common">Brain eating amoeba</name>
    <dbReference type="NCBI Taxonomy" id="5763"/>
    <lineage>
        <taxon>Eukaryota</taxon>
        <taxon>Discoba</taxon>
        <taxon>Heterolobosea</taxon>
        <taxon>Tetramitia</taxon>
        <taxon>Eutetramitia</taxon>
        <taxon>Vahlkampfiidae</taxon>
        <taxon>Naegleria</taxon>
    </lineage>
</organism>
<dbReference type="EMBL" id="VFQX01000002">
    <property type="protein sequence ID" value="KAF0984798.1"/>
    <property type="molecule type" value="Genomic_DNA"/>
</dbReference>